<dbReference type="Pfam" id="PF07282">
    <property type="entry name" value="Cas12f1-like_TNB"/>
    <property type="match status" value="1"/>
</dbReference>
<dbReference type="GO" id="GO:0003677">
    <property type="term" value="F:DNA binding"/>
    <property type="evidence" value="ECO:0007669"/>
    <property type="project" value="UniProtKB-KW"/>
</dbReference>
<reference evidence="3 4" key="1">
    <citation type="submission" date="2017-04" db="EMBL/GenBank/DDBJ databases">
        <title>Novel microbial lineages endemic to geothermal iron-oxide mats fill important gaps in the evolutionary history of Archaea.</title>
        <authorList>
            <person name="Jay Z.J."/>
            <person name="Beam J.P."/>
            <person name="Dlakic M."/>
            <person name="Rusch D.B."/>
            <person name="Kozubal M.A."/>
            <person name="Inskeep W.P."/>
        </authorList>
    </citation>
    <scope>NUCLEOTIDE SEQUENCE [LARGE SCALE GENOMIC DNA]</scope>
    <source>
        <strain evidence="3">OSP_C</strain>
    </source>
</reference>
<name>A0A2R6AH00_9ARCH</name>
<gene>
    <name evidence="3" type="ORF">B9Q00_10855</name>
</gene>
<sequence>MLGWEFRKRGKLVLPVPAYNSSRECFLCGGINKGLTLEDRVFHCPFCGFTLDRDLNASLVLLKRGGSHPGSLESFAQHHLFSP</sequence>
<protein>
    <recommendedName>
        <fullName evidence="2">Cas12f1-like TNB domain-containing protein</fullName>
    </recommendedName>
</protein>
<evidence type="ECO:0000256" key="1">
    <source>
        <dbReference type="ARBA" id="ARBA00023125"/>
    </source>
</evidence>
<evidence type="ECO:0000259" key="2">
    <source>
        <dbReference type="Pfam" id="PF07282"/>
    </source>
</evidence>
<keyword evidence="1" id="KW-0238">DNA-binding</keyword>
<accession>A0A2R6AH00</accession>
<dbReference type="EMBL" id="NEXB01000133">
    <property type="protein sequence ID" value="PSN85657.1"/>
    <property type="molecule type" value="Genomic_DNA"/>
</dbReference>
<comment type="caution">
    <text evidence="3">The sequence shown here is derived from an EMBL/GenBank/DDBJ whole genome shotgun (WGS) entry which is preliminary data.</text>
</comment>
<proteinExistence type="predicted"/>
<evidence type="ECO:0000313" key="3">
    <source>
        <dbReference type="EMBL" id="PSN85657.1"/>
    </source>
</evidence>
<dbReference type="Proteomes" id="UP000241473">
    <property type="component" value="Unassembled WGS sequence"/>
</dbReference>
<dbReference type="InterPro" id="IPR010095">
    <property type="entry name" value="Cas12f1-like_TNB"/>
</dbReference>
<organism evidence="3 4">
    <name type="scientific">Candidatus Marsarchaeota G1 archaeon OSP_C</name>
    <dbReference type="NCBI Taxonomy" id="1978154"/>
    <lineage>
        <taxon>Archaea</taxon>
        <taxon>Candidatus Marsarchaeota</taxon>
        <taxon>Candidatus Marsarchaeota group 1</taxon>
    </lineage>
</organism>
<dbReference type="AlphaFoldDB" id="A0A2R6AH00"/>
<evidence type="ECO:0000313" key="4">
    <source>
        <dbReference type="Proteomes" id="UP000241473"/>
    </source>
</evidence>
<feature type="domain" description="Cas12f1-like TNB" evidence="2">
    <location>
        <begin position="1"/>
        <end position="60"/>
    </location>
</feature>